<name>A0ABT1L7K0_9HYPH</name>
<keyword evidence="3" id="KW-1185">Reference proteome</keyword>
<evidence type="ECO:0000313" key="2">
    <source>
        <dbReference type="EMBL" id="MCP8937454.1"/>
    </source>
</evidence>
<evidence type="ECO:0000313" key="3">
    <source>
        <dbReference type="Proteomes" id="UP001205890"/>
    </source>
</evidence>
<feature type="transmembrane region" description="Helical" evidence="1">
    <location>
        <begin position="12"/>
        <end position="32"/>
    </location>
</feature>
<keyword evidence="1" id="KW-1133">Transmembrane helix</keyword>
<keyword evidence="1" id="KW-0472">Membrane</keyword>
<proteinExistence type="predicted"/>
<feature type="transmembrane region" description="Helical" evidence="1">
    <location>
        <begin position="73"/>
        <end position="94"/>
    </location>
</feature>
<gene>
    <name evidence="2" type="ORF">NK718_02915</name>
</gene>
<evidence type="ECO:0000256" key="1">
    <source>
        <dbReference type="SAM" id="Phobius"/>
    </source>
</evidence>
<evidence type="ECO:0008006" key="4">
    <source>
        <dbReference type="Google" id="ProtNLM"/>
    </source>
</evidence>
<keyword evidence="1" id="KW-0812">Transmembrane</keyword>
<dbReference type="RefSeq" id="WP_254738458.1">
    <property type="nucleotide sequence ID" value="NZ_JANCLU010000002.1"/>
</dbReference>
<reference evidence="2 3" key="1">
    <citation type="submission" date="2022-07" db="EMBL/GenBank/DDBJ databases">
        <authorList>
            <person name="Li W.-J."/>
            <person name="Deng Q.-Q."/>
        </authorList>
    </citation>
    <scope>NUCLEOTIDE SEQUENCE [LARGE SCALE GENOMIC DNA]</scope>
    <source>
        <strain evidence="2 3">SYSU M60028</strain>
    </source>
</reference>
<organism evidence="2 3">
    <name type="scientific">Alsobacter ponti</name>
    <dbReference type="NCBI Taxonomy" id="2962936"/>
    <lineage>
        <taxon>Bacteria</taxon>
        <taxon>Pseudomonadati</taxon>
        <taxon>Pseudomonadota</taxon>
        <taxon>Alphaproteobacteria</taxon>
        <taxon>Hyphomicrobiales</taxon>
        <taxon>Alsobacteraceae</taxon>
        <taxon>Alsobacter</taxon>
    </lineage>
</organism>
<dbReference type="Proteomes" id="UP001205890">
    <property type="component" value="Unassembled WGS sequence"/>
</dbReference>
<feature type="transmembrane region" description="Helical" evidence="1">
    <location>
        <begin position="100"/>
        <end position="118"/>
    </location>
</feature>
<dbReference type="EMBL" id="JANCLU010000002">
    <property type="protein sequence ID" value="MCP8937454.1"/>
    <property type="molecule type" value="Genomic_DNA"/>
</dbReference>
<sequence length="134" mass="13604">MRTQLSALPLETVLVIDAATCAAMGVVLVGFAPSLASLLGIPGVVLTAAGAILFPCAFLMLAAARLPSLTSPLGWLVVLGNLGWAAASVGLLLAVPVTPVGEAVVLLQAAAVLILAQLEWKSLRRLPRPNPAHG</sequence>
<protein>
    <recommendedName>
        <fullName evidence="4">Integral membrane protein</fullName>
    </recommendedName>
</protein>
<comment type="caution">
    <text evidence="2">The sequence shown here is derived from an EMBL/GenBank/DDBJ whole genome shotgun (WGS) entry which is preliminary data.</text>
</comment>
<feature type="transmembrane region" description="Helical" evidence="1">
    <location>
        <begin position="38"/>
        <end position="61"/>
    </location>
</feature>
<accession>A0ABT1L7K0</accession>